<protein>
    <submittedName>
        <fullName evidence="8">Mobile element protein</fullName>
    </submittedName>
</protein>
<proteinExistence type="inferred from homology"/>
<evidence type="ECO:0000256" key="4">
    <source>
        <dbReference type="ARBA" id="ARBA00023172"/>
    </source>
</evidence>
<evidence type="ECO:0000313" key="8">
    <source>
        <dbReference type="EMBL" id="GAE94368.1"/>
    </source>
</evidence>
<dbReference type="Proteomes" id="UP000019102">
    <property type="component" value="Unassembled WGS sequence"/>
</dbReference>
<dbReference type="GO" id="GO:0003677">
    <property type="term" value="F:DNA binding"/>
    <property type="evidence" value="ECO:0007669"/>
    <property type="project" value="UniProtKB-KW"/>
</dbReference>
<name>W4VNE7_9BACI</name>
<keyword evidence="2" id="KW-0815">Transposition</keyword>
<keyword evidence="9" id="KW-1185">Reference proteome</keyword>
<dbReference type="eggNOG" id="COG0675">
    <property type="taxonomic scope" value="Bacteria"/>
</dbReference>
<dbReference type="GO" id="GO:0032196">
    <property type="term" value="P:transposition"/>
    <property type="evidence" value="ECO:0007669"/>
    <property type="project" value="UniProtKB-KW"/>
</dbReference>
<comment type="similarity">
    <text evidence="1">In the C-terminal section; belongs to the transposase 35 family.</text>
</comment>
<reference evidence="8 9" key="1">
    <citation type="journal article" date="2014" name="Genome Announc.">
        <title>Draft Genome Sequence of the Boron-Tolerant and Moderately Halotolerant Bacterium Gracilibacillus boraciitolerans JCM 21714T.</title>
        <authorList>
            <person name="Ahmed I."/>
            <person name="Oshima K."/>
            <person name="Suda W."/>
            <person name="Kitamura K."/>
            <person name="Iida T."/>
            <person name="Ohmori Y."/>
            <person name="Fujiwara T."/>
            <person name="Hattori M."/>
            <person name="Ohkuma M."/>
        </authorList>
    </citation>
    <scope>NUCLEOTIDE SEQUENCE [LARGE SCALE GENOMIC DNA]</scope>
    <source>
        <strain evidence="8 9">JCM 21714</strain>
    </source>
</reference>
<keyword evidence="4" id="KW-0233">DNA recombination</keyword>
<dbReference type="EMBL" id="BAVS01000023">
    <property type="protein sequence ID" value="GAE94368.1"/>
    <property type="molecule type" value="Genomic_DNA"/>
</dbReference>
<feature type="domain" description="Cas12f1-like TNB" evidence="7">
    <location>
        <begin position="79"/>
        <end position="147"/>
    </location>
</feature>
<evidence type="ECO:0000259" key="7">
    <source>
        <dbReference type="Pfam" id="PF07282"/>
    </source>
</evidence>
<evidence type="ECO:0000259" key="6">
    <source>
        <dbReference type="Pfam" id="PF01385"/>
    </source>
</evidence>
<feature type="domain" description="Probable transposase IS891/IS1136/IS1341" evidence="6">
    <location>
        <begin position="1"/>
        <end position="66"/>
    </location>
</feature>
<dbReference type="InterPro" id="IPR001959">
    <property type="entry name" value="Transposase"/>
</dbReference>
<evidence type="ECO:0000313" key="9">
    <source>
        <dbReference type="Proteomes" id="UP000019102"/>
    </source>
</evidence>
<evidence type="ECO:0000256" key="5">
    <source>
        <dbReference type="SAM" id="MobiDB-lite"/>
    </source>
</evidence>
<evidence type="ECO:0000256" key="2">
    <source>
        <dbReference type="ARBA" id="ARBA00022578"/>
    </source>
</evidence>
<organism evidence="8 9">
    <name type="scientific">Gracilibacillus boraciitolerans JCM 21714</name>
    <dbReference type="NCBI Taxonomy" id="1298598"/>
    <lineage>
        <taxon>Bacteria</taxon>
        <taxon>Bacillati</taxon>
        <taxon>Bacillota</taxon>
        <taxon>Bacilli</taxon>
        <taxon>Bacillales</taxon>
        <taxon>Bacillaceae</taxon>
        <taxon>Gracilibacillus</taxon>
    </lineage>
</organism>
<evidence type="ECO:0000256" key="1">
    <source>
        <dbReference type="ARBA" id="ARBA00008761"/>
    </source>
</evidence>
<gene>
    <name evidence="8" type="ORF">JCM21714_3521</name>
</gene>
<keyword evidence="3" id="KW-0238">DNA-binding</keyword>
<dbReference type="AlphaFoldDB" id="W4VNE7"/>
<accession>W4VNE7</accession>
<dbReference type="InterPro" id="IPR010095">
    <property type="entry name" value="Cas12f1-like_TNB"/>
</dbReference>
<dbReference type="GO" id="GO:0006310">
    <property type="term" value="P:DNA recombination"/>
    <property type="evidence" value="ECO:0007669"/>
    <property type="project" value="UniProtKB-KW"/>
</dbReference>
<feature type="region of interest" description="Disordered" evidence="5">
    <location>
        <begin position="1"/>
        <end position="22"/>
    </location>
</feature>
<evidence type="ECO:0000256" key="3">
    <source>
        <dbReference type="ARBA" id="ARBA00023125"/>
    </source>
</evidence>
<dbReference type="Pfam" id="PF07282">
    <property type="entry name" value="Cas12f1-like_TNB"/>
    <property type="match status" value="1"/>
</dbReference>
<dbReference type="NCBIfam" id="NF040570">
    <property type="entry name" value="guided_TnpB"/>
    <property type="match status" value="1"/>
</dbReference>
<feature type="compositionally biased region" description="Basic residues" evidence="5">
    <location>
        <begin position="8"/>
        <end position="22"/>
    </location>
</feature>
<comment type="caution">
    <text evidence="8">The sequence shown here is derived from an EMBL/GenBank/DDBJ whole genome shotgun (WGS) entry which is preliminary data.</text>
</comment>
<dbReference type="NCBIfam" id="TIGR01766">
    <property type="entry name" value="IS200/IS605 family accessory protein TnpB-like domain"/>
    <property type="match status" value="1"/>
</dbReference>
<dbReference type="STRING" id="1298598.JCM21714_3521"/>
<sequence length="163" mass="18667">MAKAQRSLSRKQKFSNNWHKQKKKIATIHEKVVNKRKDFQHKLSSELVQQYDVIAIEDLSISDMLKDKSYSKSIHDASWSEFATMLTYKCDWYGKELVKVGKHFPSTQICSSCKQKHPIIKDTSIRVWTCPTCQTNHDRDINAAVNILEEGMHLSTVGATGIA</sequence>
<dbReference type="Pfam" id="PF01385">
    <property type="entry name" value="OrfB_IS605"/>
    <property type="match status" value="1"/>
</dbReference>